<evidence type="ECO:0000313" key="1">
    <source>
        <dbReference type="EMBL" id="KAG0437819.1"/>
    </source>
</evidence>
<dbReference type="EMBL" id="JABSTQ010006155">
    <property type="protein sequence ID" value="KAG0437819.1"/>
    <property type="molecule type" value="Genomic_DNA"/>
</dbReference>
<comment type="caution">
    <text evidence="1">The sequence shown here is derived from an EMBL/GenBank/DDBJ whole genome shotgun (WGS) entry which is preliminary data.</text>
</comment>
<reference evidence="1 2" key="1">
    <citation type="journal article" date="2020" name="Cell">
        <title>Large-Scale Comparative Analyses of Tick Genomes Elucidate Their Genetic Diversity and Vector Capacities.</title>
        <authorList>
            <consortium name="Tick Genome and Microbiome Consortium (TIGMIC)"/>
            <person name="Jia N."/>
            <person name="Wang J."/>
            <person name="Shi W."/>
            <person name="Du L."/>
            <person name="Sun Y."/>
            <person name="Zhan W."/>
            <person name="Jiang J.F."/>
            <person name="Wang Q."/>
            <person name="Zhang B."/>
            <person name="Ji P."/>
            <person name="Bell-Sakyi L."/>
            <person name="Cui X.M."/>
            <person name="Yuan T.T."/>
            <person name="Jiang B.G."/>
            <person name="Yang W.F."/>
            <person name="Lam T.T."/>
            <person name="Chang Q.C."/>
            <person name="Ding S.J."/>
            <person name="Wang X.J."/>
            <person name="Zhu J.G."/>
            <person name="Ruan X.D."/>
            <person name="Zhao L."/>
            <person name="Wei J.T."/>
            <person name="Ye R.Z."/>
            <person name="Que T.C."/>
            <person name="Du C.H."/>
            <person name="Zhou Y.H."/>
            <person name="Cheng J.X."/>
            <person name="Dai P.F."/>
            <person name="Guo W.B."/>
            <person name="Han X.H."/>
            <person name="Huang E.J."/>
            <person name="Li L.F."/>
            <person name="Wei W."/>
            <person name="Gao Y.C."/>
            <person name="Liu J.Z."/>
            <person name="Shao H.Z."/>
            <person name="Wang X."/>
            <person name="Wang C.C."/>
            <person name="Yang T.C."/>
            <person name="Huo Q.B."/>
            <person name="Li W."/>
            <person name="Chen H.Y."/>
            <person name="Chen S.E."/>
            <person name="Zhou L.G."/>
            <person name="Ni X.B."/>
            <person name="Tian J.H."/>
            <person name="Sheng Y."/>
            <person name="Liu T."/>
            <person name="Pan Y.S."/>
            <person name="Xia L.Y."/>
            <person name="Li J."/>
            <person name="Zhao F."/>
            <person name="Cao W.C."/>
        </authorList>
    </citation>
    <scope>NUCLEOTIDE SEQUENCE [LARGE SCALE GENOMIC DNA]</scope>
    <source>
        <strain evidence="1">Iper-2018</strain>
    </source>
</reference>
<evidence type="ECO:0000313" key="2">
    <source>
        <dbReference type="Proteomes" id="UP000805193"/>
    </source>
</evidence>
<organism evidence="1 2">
    <name type="scientific">Ixodes persulcatus</name>
    <name type="common">Taiga tick</name>
    <dbReference type="NCBI Taxonomy" id="34615"/>
    <lineage>
        <taxon>Eukaryota</taxon>
        <taxon>Metazoa</taxon>
        <taxon>Ecdysozoa</taxon>
        <taxon>Arthropoda</taxon>
        <taxon>Chelicerata</taxon>
        <taxon>Arachnida</taxon>
        <taxon>Acari</taxon>
        <taxon>Parasitiformes</taxon>
        <taxon>Ixodida</taxon>
        <taxon>Ixodoidea</taxon>
        <taxon>Ixodidae</taxon>
        <taxon>Ixodinae</taxon>
        <taxon>Ixodes</taxon>
    </lineage>
</organism>
<dbReference type="Proteomes" id="UP000805193">
    <property type="component" value="Unassembled WGS sequence"/>
</dbReference>
<protein>
    <submittedName>
        <fullName evidence="1">Uncharacterized protein</fullName>
    </submittedName>
</protein>
<accession>A0AC60QSE1</accession>
<proteinExistence type="predicted"/>
<sequence length="253" mass="27824">MVPVRRKHMNNVKAKAAELKKVQSLLQALAIACPGQQPFECQVFYSASCIGIILGVGISLHHNGSVIWTKTPAKTLREAVCQVFGIPVLQSMHYAEFRDESGTMTIKCFLPKVEARGVAKGLCACDPDKSIVLVNGRPVFVKKISQCLQREFSLAVDSAQHTWAKHPVCVVRIDVPPADVDVNLEPDKTAVGFAKESYASRALTIYRSKVSSSFGCTTFHSRFLFALNFSLWKACRISASIFTYVAKVLLLTS</sequence>
<gene>
    <name evidence="1" type="ORF">HPB47_017275</name>
</gene>
<keyword evidence="2" id="KW-1185">Reference proteome</keyword>
<name>A0AC60QSE1_IXOPE</name>